<organism evidence="2 3">
    <name type="scientific">Maccoyibacter intestinihominis</name>
    <dbReference type="NCBI Taxonomy" id="3133499"/>
    <lineage>
        <taxon>Bacteria</taxon>
        <taxon>Bacillati</taxon>
        <taxon>Bacillota</taxon>
        <taxon>Clostridia</taxon>
        <taxon>Lachnospirales</taxon>
        <taxon>Lachnospiraceae</taxon>
        <taxon>Maccoyibacter</taxon>
    </lineage>
</organism>
<dbReference type="InterPro" id="IPR036165">
    <property type="entry name" value="YefM-like_sf"/>
</dbReference>
<protein>
    <submittedName>
        <fullName evidence="2">Prevent-host-death protein</fullName>
    </submittedName>
</protein>
<dbReference type="EMBL" id="JBBMEX010000005">
    <property type="protein sequence ID" value="MEQ2557497.1"/>
    <property type="molecule type" value="Genomic_DNA"/>
</dbReference>
<sequence length="87" mass="10015">MPLIMPIKELRNTTEISNIAHKQQEPIFITKNGYSDLVVMSSELYDKFARINRIDQAIYESEQEVLNGAEATDANIVFEELEKKHFG</sequence>
<evidence type="ECO:0000256" key="1">
    <source>
        <dbReference type="ARBA" id="ARBA00009981"/>
    </source>
</evidence>
<evidence type="ECO:0000313" key="2">
    <source>
        <dbReference type="EMBL" id="MEQ2557497.1"/>
    </source>
</evidence>
<comment type="similarity">
    <text evidence="1">Belongs to the phD/YefM antitoxin family.</text>
</comment>
<reference evidence="2 3" key="1">
    <citation type="submission" date="2024-03" db="EMBL/GenBank/DDBJ databases">
        <title>Human intestinal bacterial collection.</title>
        <authorList>
            <person name="Pauvert C."/>
            <person name="Hitch T.C.A."/>
            <person name="Clavel T."/>
        </authorList>
    </citation>
    <scope>NUCLEOTIDE SEQUENCE [LARGE SCALE GENOMIC DNA]</scope>
    <source>
        <strain evidence="2 3">CLA-AA-H185</strain>
    </source>
</reference>
<dbReference type="SUPFAM" id="SSF143120">
    <property type="entry name" value="YefM-like"/>
    <property type="match status" value="1"/>
</dbReference>
<evidence type="ECO:0000313" key="3">
    <source>
        <dbReference type="Proteomes" id="UP001454489"/>
    </source>
</evidence>
<dbReference type="Proteomes" id="UP001454489">
    <property type="component" value="Unassembled WGS sequence"/>
</dbReference>
<name>A0ABV1HEK4_9FIRM</name>
<dbReference type="RefSeq" id="WP_177963203.1">
    <property type="nucleotide sequence ID" value="NZ_JBBMEX010000005.1"/>
</dbReference>
<proteinExistence type="inferred from homology"/>
<keyword evidence="3" id="KW-1185">Reference proteome</keyword>
<gene>
    <name evidence="2" type="ORF">WMO43_06410</name>
</gene>
<comment type="caution">
    <text evidence="2">The sequence shown here is derived from an EMBL/GenBank/DDBJ whole genome shotgun (WGS) entry which is preliminary data.</text>
</comment>
<accession>A0ABV1HEK4</accession>